<dbReference type="InterPro" id="IPR002104">
    <property type="entry name" value="Integrase_catalytic"/>
</dbReference>
<name>A0AAD0U236_9GAMM</name>
<dbReference type="GO" id="GO:0015074">
    <property type="term" value="P:DNA integration"/>
    <property type="evidence" value="ECO:0007669"/>
    <property type="project" value="UniProtKB-KW"/>
</dbReference>
<dbReference type="NCBIfam" id="NF007246">
    <property type="entry name" value="PRK09692.1"/>
    <property type="match status" value="1"/>
</dbReference>
<keyword evidence="3" id="KW-0238">DNA-binding</keyword>
<dbReference type="InterPro" id="IPR053876">
    <property type="entry name" value="Phage_int_M"/>
</dbReference>
<dbReference type="Pfam" id="PF00589">
    <property type="entry name" value="Phage_integrase"/>
    <property type="match status" value="1"/>
</dbReference>
<keyword evidence="2" id="KW-0229">DNA integration</keyword>
<evidence type="ECO:0000256" key="3">
    <source>
        <dbReference type="ARBA" id="ARBA00023125"/>
    </source>
</evidence>
<evidence type="ECO:0000256" key="1">
    <source>
        <dbReference type="ARBA" id="ARBA00008857"/>
    </source>
</evidence>
<evidence type="ECO:0000313" key="7">
    <source>
        <dbReference type="Proteomes" id="UP000279995"/>
    </source>
</evidence>
<dbReference type="CDD" id="cd00801">
    <property type="entry name" value="INT_P4_C"/>
    <property type="match status" value="1"/>
</dbReference>
<dbReference type="SUPFAM" id="SSF56349">
    <property type="entry name" value="DNA breaking-rejoining enzymes"/>
    <property type="match status" value="1"/>
</dbReference>
<organism evidence="6 7">
    <name type="scientific">Pseudoalteromonas agarivorans</name>
    <dbReference type="NCBI Taxonomy" id="176102"/>
    <lineage>
        <taxon>Bacteria</taxon>
        <taxon>Pseudomonadati</taxon>
        <taxon>Pseudomonadota</taxon>
        <taxon>Gammaproteobacteria</taxon>
        <taxon>Alteromonadales</taxon>
        <taxon>Pseudoalteromonadaceae</taxon>
        <taxon>Pseudoalteromonas</taxon>
    </lineage>
</organism>
<reference evidence="6 7" key="1">
    <citation type="submission" date="2018-10" db="EMBL/GenBank/DDBJ databases">
        <title>Complete Genome Sequence and Transcriptomic Profiles of a Marine Bacterium, Pseudoalteromonas agarivorans Hao 2018.</title>
        <authorList>
            <person name="Hao L."/>
        </authorList>
    </citation>
    <scope>NUCLEOTIDE SEQUENCE [LARGE SCALE GENOMIC DNA]</scope>
    <source>
        <strain evidence="6 7">Hao 2018</strain>
    </source>
</reference>
<dbReference type="Pfam" id="PF22022">
    <property type="entry name" value="Phage_int_M"/>
    <property type="match status" value="1"/>
</dbReference>
<dbReference type="PANTHER" id="PTHR30629">
    <property type="entry name" value="PROPHAGE INTEGRASE"/>
    <property type="match status" value="1"/>
</dbReference>
<dbReference type="Pfam" id="PF13356">
    <property type="entry name" value="Arm-DNA-bind_3"/>
    <property type="match status" value="1"/>
</dbReference>
<protein>
    <submittedName>
        <fullName evidence="6">DUF4102 domain-containing protein</fullName>
    </submittedName>
</protein>
<comment type="similarity">
    <text evidence="1">Belongs to the 'phage' integrase family.</text>
</comment>
<dbReference type="InterPro" id="IPR010998">
    <property type="entry name" value="Integrase_recombinase_N"/>
</dbReference>
<keyword evidence="4" id="KW-0233">DNA recombination</keyword>
<feature type="domain" description="Tyr recombinase" evidence="5">
    <location>
        <begin position="209"/>
        <end position="386"/>
    </location>
</feature>
<dbReference type="Gene3D" id="1.10.150.130">
    <property type="match status" value="1"/>
</dbReference>
<dbReference type="Gene3D" id="3.30.160.390">
    <property type="entry name" value="Integrase, DNA-binding domain"/>
    <property type="match status" value="1"/>
</dbReference>
<evidence type="ECO:0000256" key="4">
    <source>
        <dbReference type="ARBA" id="ARBA00023172"/>
    </source>
</evidence>
<evidence type="ECO:0000313" key="6">
    <source>
        <dbReference type="EMBL" id="AYM87332.1"/>
    </source>
</evidence>
<dbReference type="GO" id="GO:0006310">
    <property type="term" value="P:DNA recombination"/>
    <property type="evidence" value="ECO:0007669"/>
    <property type="project" value="UniProtKB-KW"/>
</dbReference>
<dbReference type="PROSITE" id="PS51898">
    <property type="entry name" value="TYR_RECOMBINASE"/>
    <property type="match status" value="1"/>
</dbReference>
<dbReference type="AlphaFoldDB" id="A0AAD0U236"/>
<dbReference type="EMBL" id="CP033065">
    <property type="protein sequence ID" value="AYM87332.1"/>
    <property type="molecule type" value="Genomic_DNA"/>
</dbReference>
<dbReference type="InterPro" id="IPR011010">
    <property type="entry name" value="DNA_brk_join_enz"/>
</dbReference>
<dbReference type="Gene3D" id="1.10.443.10">
    <property type="entry name" value="Intergrase catalytic core"/>
    <property type="match status" value="1"/>
</dbReference>
<accession>A0AAD0U236</accession>
<sequence>MARATTPLNDTQIKNAKPKASEYLLSDGAGLGLRVKKNGSKTWLFNYYRPHIKKRAQISFGIYPAVTLAVARKKRDEARALLADDIDPKEYREKIQSTKATEAKSTFEAVATEWLTLKEPKVSKRYAFNLRRGFELHLFPYVGNVPISKLSAQLTIEVLKPLAAANKLDILNRICRRINEVMDFAINTGRIQSNNLRGISKAFDSATHTGMYSFPPHELPKLISIVNSSNIKLITRCLFEWQLHIMLRPGEAVKAAWDEIDFENKQWNVPADTMKKKRPHIVPLTPQVMSLLEYLKPITGHRKYIFPAYGNPRTHLSRETLGSAFRRMGLQGRQTAHGLRALASTTLNERGFDYDVVEAALSHVDKNRVRAAYNRTDYLERRRKMMCWWSAHIEAASKGDYSITGSQHLKVV</sequence>
<dbReference type="GO" id="GO:0003677">
    <property type="term" value="F:DNA binding"/>
    <property type="evidence" value="ECO:0007669"/>
    <property type="project" value="UniProtKB-KW"/>
</dbReference>
<gene>
    <name evidence="6" type="ORF">D9T18_11920</name>
</gene>
<dbReference type="InterPro" id="IPR025166">
    <property type="entry name" value="Integrase_DNA_bind_dom"/>
</dbReference>
<dbReference type="RefSeq" id="WP_121637831.1">
    <property type="nucleotide sequence ID" value="NZ_CP033065.1"/>
</dbReference>
<dbReference type="PANTHER" id="PTHR30629:SF6">
    <property type="entry name" value="PROPHAGE INTEGRASE INTA-RELATED"/>
    <property type="match status" value="1"/>
</dbReference>
<dbReference type="InterPro" id="IPR038488">
    <property type="entry name" value="Integrase_DNA-bd_sf"/>
</dbReference>
<dbReference type="Proteomes" id="UP000279995">
    <property type="component" value="Chromosome I"/>
</dbReference>
<evidence type="ECO:0000256" key="2">
    <source>
        <dbReference type="ARBA" id="ARBA00022908"/>
    </source>
</evidence>
<proteinExistence type="inferred from homology"/>
<dbReference type="InterPro" id="IPR013762">
    <property type="entry name" value="Integrase-like_cat_sf"/>
</dbReference>
<evidence type="ECO:0000259" key="5">
    <source>
        <dbReference type="PROSITE" id="PS51898"/>
    </source>
</evidence>
<dbReference type="InterPro" id="IPR050808">
    <property type="entry name" value="Phage_Integrase"/>
</dbReference>